<evidence type="ECO:0000256" key="10">
    <source>
        <dbReference type="ARBA" id="ARBA00022982"/>
    </source>
</evidence>
<dbReference type="Gene3D" id="2.60.40.420">
    <property type="entry name" value="Cupredoxins - blue copper proteins"/>
    <property type="match status" value="1"/>
</dbReference>
<dbReference type="SUPFAM" id="SSF81464">
    <property type="entry name" value="Cytochrome c oxidase subunit II-like, transmembrane region"/>
    <property type="match status" value="1"/>
</dbReference>
<keyword evidence="7 15" id="KW-0479">Metal-binding</keyword>
<dbReference type="InterPro" id="IPR045187">
    <property type="entry name" value="CcO_II"/>
</dbReference>
<keyword evidence="12 15" id="KW-0186">Copper</keyword>
<evidence type="ECO:0000313" key="19">
    <source>
        <dbReference type="EMBL" id="ANH09334.1"/>
    </source>
</evidence>
<keyword evidence="13 15" id="KW-0472">Membrane</keyword>
<evidence type="ECO:0000256" key="12">
    <source>
        <dbReference type="ARBA" id="ARBA00023008"/>
    </source>
</evidence>
<evidence type="ECO:0000256" key="2">
    <source>
        <dbReference type="ARBA" id="ARBA00007866"/>
    </source>
</evidence>
<evidence type="ECO:0000256" key="1">
    <source>
        <dbReference type="ARBA" id="ARBA00004141"/>
    </source>
</evidence>
<geneLocation type="mitochondrion" evidence="19"/>
<evidence type="ECO:0000256" key="3">
    <source>
        <dbReference type="ARBA" id="ARBA00015946"/>
    </source>
</evidence>
<keyword evidence="8" id="KW-0460">Magnesium</keyword>
<comment type="catalytic activity">
    <reaction evidence="14">
        <text>4 Fe(II)-[cytochrome c] + O2 + 8 H(+)(in) = 4 Fe(III)-[cytochrome c] + 2 H2O + 4 H(+)(out)</text>
        <dbReference type="Rhea" id="RHEA:11436"/>
        <dbReference type="Rhea" id="RHEA-COMP:10350"/>
        <dbReference type="Rhea" id="RHEA-COMP:14399"/>
        <dbReference type="ChEBI" id="CHEBI:15377"/>
        <dbReference type="ChEBI" id="CHEBI:15378"/>
        <dbReference type="ChEBI" id="CHEBI:15379"/>
        <dbReference type="ChEBI" id="CHEBI:29033"/>
        <dbReference type="ChEBI" id="CHEBI:29034"/>
        <dbReference type="EC" id="7.1.1.9"/>
    </reaction>
    <physiologicalReaction direction="left-to-right" evidence="14">
        <dbReference type="Rhea" id="RHEA:11437"/>
    </physiologicalReaction>
</comment>
<evidence type="ECO:0000256" key="8">
    <source>
        <dbReference type="ARBA" id="ARBA00022842"/>
    </source>
</evidence>
<dbReference type="PROSITE" id="PS50999">
    <property type="entry name" value="COX2_TM"/>
    <property type="match status" value="1"/>
</dbReference>
<keyword evidence="5 15" id="KW-0679">Respiratory chain</keyword>
<sequence length="244" mass="28555">MDMSFYGSRYFGDIVHGELGKDLFRYHGFVMMVAVAVLVFVMYMGCVILFTKFSYRHFLNRQRLEFWWTIVPMLMLVGLWFPSMINLYYMEEVKRPRWNFKAIGKQWYWSYEFCRNLDTPSSSESAESISCYTIDSYMEDQQETFSKGGYRLLDVDNRMVAPADVQMTAFVSSSDVLHSFALPKLLIKVDAIPGRINRLPMKASQCSIIYGQCSEICGVNHSFMPIVIEFIPEKYFVMWLEALN</sequence>
<reference evidence="19" key="1">
    <citation type="submission" date="2016-03" db="EMBL/GenBank/DDBJ databases">
        <title>Mitogenome of Mytilus trossulus (Mytilidae, Bivalvia) larvae isolated from a herbarium specimen.</title>
        <authorList>
            <person name="Hughey J.R."/>
            <person name="Boo G.H."/>
            <person name="Boo S.M."/>
        </authorList>
    </citation>
    <scope>NUCLEOTIDE SEQUENCE</scope>
    <source>
        <strain evidence="19">Specimen #1</strain>
    </source>
</reference>
<dbReference type="GO" id="GO:0005743">
    <property type="term" value="C:mitochondrial inner membrane"/>
    <property type="evidence" value="ECO:0007669"/>
    <property type="project" value="UniProtKB-SubCell"/>
</dbReference>
<organism evidence="19">
    <name type="scientific">Mytilus trossulus</name>
    <name type="common">Blue mussel</name>
    <dbReference type="NCBI Taxonomy" id="6551"/>
    <lineage>
        <taxon>Eukaryota</taxon>
        <taxon>Metazoa</taxon>
        <taxon>Spiralia</taxon>
        <taxon>Lophotrochozoa</taxon>
        <taxon>Mollusca</taxon>
        <taxon>Bivalvia</taxon>
        <taxon>Autobranchia</taxon>
        <taxon>Pteriomorphia</taxon>
        <taxon>Mytilida</taxon>
        <taxon>Mytiloidea</taxon>
        <taxon>Mytilidae</taxon>
        <taxon>Mytilinae</taxon>
        <taxon>Mytilus</taxon>
    </lineage>
</organism>
<dbReference type="PROSITE" id="PS00078">
    <property type="entry name" value="COX2"/>
    <property type="match status" value="1"/>
</dbReference>
<protein>
    <recommendedName>
        <fullName evidence="3 15">Cytochrome c oxidase subunit 2</fullName>
    </recommendedName>
</protein>
<dbReference type="GO" id="GO:0004129">
    <property type="term" value="F:cytochrome-c oxidase activity"/>
    <property type="evidence" value="ECO:0007669"/>
    <property type="project" value="UniProtKB-EC"/>
</dbReference>
<evidence type="ECO:0000256" key="5">
    <source>
        <dbReference type="ARBA" id="ARBA00022660"/>
    </source>
</evidence>
<feature type="domain" description="Cytochrome oxidase subunit II copper A binding" evidence="17">
    <location>
        <begin position="95"/>
        <end position="242"/>
    </location>
</feature>
<evidence type="ECO:0000259" key="18">
    <source>
        <dbReference type="PROSITE" id="PS50999"/>
    </source>
</evidence>
<dbReference type="InterPro" id="IPR001505">
    <property type="entry name" value="Copper_CuA"/>
</dbReference>
<evidence type="ECO:0000256" key="14">
    <source>
        <dbReference type="ARBA" id="ARBA00049512"/>
    </source>
</evidence>
<dbReference type="PANTHER" id="PTHR22888">
    <property type="entry name" value="CYTOCHROME C OXIDASE, SUBUNIT II"/>
    <property type="match status" value="1"/>
</dbReference>
<dbReference type="SUPFAM" id="SSF49503">
    <property type="entry name" value="Cupredoxins"/>
    <property type="match status" value="1"/>
</dbReference>
<feature type="transmembrane region" description="Helical" evidence="16">
    <location>
        <begin position="29"/>
        <end position="51"/>
    </location>
</feature>
<evidence type="ECO:0000256" key="16">
    <source>
        <dbReference type="SAM" id="Phobius"/>
    </source>
</evidence>
<comment type="subcellular location">
    <subcellularLocation>
        <location evidence="1">Membrane</location>
        <topology evidence="1">Multi-pass membrane protein</topology>
    </subcellularLocation>
    <subcellularLocation>
        <location evidence="15">Mitochondrion inner membrane</location>
        <topology evidence="15">Multi-pass membrane protein</topology>
    </subcellularLocation>
</comment>
<feature type="domain" description="Cytochrome oxidase subunit II transmembrane region profile" evidence="18">
    <location>
        <begin position="3"/>
        <end position="94"/>
    </location>
</feature>
<dbReference type="EMBL" id="KU925349">
    <property type="protein sequence ID" value="ANH09334.1"/>
    <property type="molecule type" value="Genomic_DNA"/>
</dbReference>
<dbReference type="CDD" id="cd13912">
    <property type="entry name" value="CcO_II_C"/>
    <property type="match status" value="1"/>
</dbReference>
<dbReference type="InterPro" id="IPR011759">
    <property type="entry name" value="Cyt_c_oxidase_su2_TM_dom"/>
</dbReference>
<evidence type="ECO:0000256" key="7">
    <source>
        <dbReference type="ARBA" id="ARBA00022723"/>
    </source>
</evidence>
<comment type="function">
    <text evidence="15">Component of the cytochrome c oxidase, the last enzyme in the mitochondrial electron transport chain which drives oxidative phosphorylation. The respiratory chain contains 3 multisubunit complexes succinate dehydrogenase (complex II, CII), ubiquinol-cytochrome c oxidoreductase (cytochrome b-c1 complex, complex III, CIII) and cytochrome c oxidase (complex IV, CIV), that cooperate to transfer electrons derived from NADH and succinate to molecular oxygen, creating an electrochemical gradient over the inner membrane that drives transmembrane transport and the ATP synthase. Cytochrome c oxidase is the component of the respiratory chain that catalyzes the reduction of oxygen to water. Electrons originating from reduced cytochrome c in the intermembrane space (IMS) are transferred via the dinuclear copper A center (CU(A)) of subunit 2 and heme A of subunit 1 to the active site in subunit 1, a binuclear center (BNC) formed by heme A3 and copper B (CU(B)). The BNC reduces molecular oxygen to 2 water molecules using 4 electrons from cytochrome c in the IMS and 4 protons from the mitochondrial matrix.</text>
</comment>
<keyword evidence="10 15" id="KW-0249">Electron transport</keyword>
<accession>A0A173FZE0</accession>
<evidence type="ECO:0000256" key="13">
    <source>
        <dbReference type="ARBA" id="ARBA00023136"/>
    </source>
</evidence>
<evidence type="ECO:0000256" key="6">
    <source>
        <dbReference type="ARBA" id="ARBA00022692"/>
    </source>
</evidence>
<keyword evidence="6 15" id="KW-0812">Transmembrane</keyword>
<comment type="cofactor">
    <cofactor evidence="15">
        <name>Cu cation</name>
        <dbReference type="ChEBI" id="CHEBI:23378"/>
    </cofactor>
    <text evidence="15">Binds a copper A center.</text>
</comment>
<dbReference type="GO" id="GO:0042773">
    <property type="term" value="P:ATP synthesis coupled electron transport"/>
    <property type="evidence" value="ECO:0007669"/>
    <property type="project" value="TreeGrafter"/>
</dbReference>
<keyword evidence="4 15" id="KW-0813">Transport</keyword>
<dbReference type="Pfam" id="PF02790">
    <property type="entry name" value="COX2_TM"/>
    <property type="match status" value="1"/>
</dbReference>
<evidence type="ECO:0000259" key="17">
    <source>
        <dbReference type="PROSITE" id="PS50857"/>
    </source>
</evidence>
<dbReference type="Gene3D" id="1.10.287.90">
    <property type="match status" value="1"/>
</dbReference>
<gene>
    <name evidence="19" type="primary">cox2</name>
</gene>
<dbReference type="InterPro" id="IPR036257">
    <property type="entry name" value="Cyt_c_oxidase_su2_TM_sf"/>
</dbReference>
<evidence type="ECO:0000256" key="11">
    <source>
        <dbReference type="ARBA" id="ARBA00022989"/>
    </source>
</evidence>
<keyword evidence="15 19" id="KW-0496">Mitochondrion</keyword>
<dbReference type="InterPro" id="IPR002429">
    <property type="entry name" value="CcO_II-like_C"/>
</dbReference>
<evidence type="ECO:0000256" key="9">
    <source>
        <dbReference type="ARBA" id="ARBA00022967"/>
    </source>
</evidence>
<dbReference type="PROSITE" id="PS50857">
    <property type="entry name" value="COX2_CUA"/>
    <property type="match status" value="1"/>
</dbReference>
<proteinExistence type="inferred from homology"/>
<keyword evidence="9" id="KW-1278">Translocase</keyword>
<evidence type="ECO:0000256" key="15">
    <source>
        <dbReference type="RuleBase" id="RU000457"/>
    </source>
</evidence>
<comment type="similarity">
    <text evidence="2 15">Belongs to the cytochrome c oxidase subunit 2 family.</text>
</comment>
<evidence type="ECO:0000256" key="4">
    <source>
        <dbReference type="ARBA" id="ARBA00022448"/>
    </source>
</evidence>
<dbReference type="GO" id="GO:0005507">
    <property type="term" value="F:copper ion binding"/>
    <property type="evidence" value="ECO:0007669"/>
    <property type="project" value="InterPro"/>
</dbReference>
<dbReference type="Pfam" id="PF00116">
    <property type="entry name" value="COX2"/>
    <property type="match status" value="1"/>
</dbReference>
<dbReference type="PRINTS" id="PR01166">
    <property type="entry name" value="CYCOXIDASEII"/>
</dbReference>
<name>A0A173FZE0_MYTTR</name>
<dbReference type="AlphaFoldDB" id="A0A173FZE0"/>
<dbReference type="PANTHER" id="PTHR22888:SF9">
    <property type="entry name" value="CYTOCHROME C OXIDASE SUBUNIT 2"/>
    <property type="match status" value="1"/>
</dbReference>
<keyword evidence="15" id="KW-0999">Mitochondrion inner membrane</keyword>
<dbReference type="InterPro" id="IPR034210">
    <property type="entry name" value="CcO_II_C"/>
</dbReference>
<keyword evidence="11 16" id="KW-1133">Transmembrane helix</keyword>
<feature type="transmembrane region" description="Helical" evidence="16">
    <location>
        <begin position="66"/>
        <end position="89"/>
    </location>
</feature>
<dbReference type="InterPro" id="IPR008972">
    <property type="entry name" value="Cupredoxin"/>
</dbReference>